<dbReference type="RefSeq" id="WP_155321696.1">
    <property type="nucleotide sequence ID" value="NZ_AP021876.1"/>
</dbReference>
<evidence type="ECO:0000313" key="3">
    <source>
        <dbReference type="Proteomes" id="UP000425960"/>
    </source>
</evidence>
<dbReference type="Gene3D" id="3.40.50.2300">
    <property type="match status" value="1"/>
</dbReference>
<dbReference type="SUPFAM" id="SSF53822">
    <property type="entry name" value="Periplasmic binding protein-like I"/>
    <property type="match status" value="1"/>
</dbReference>
<organism evidence="2 3">
    <name type="scientific">Desulfosarcina ovata subsp. sediminis</name>
    <dbReference type="NCBI Taxonomy" id="885957"/>
    <lineage>
        <taxon>Bacteria</taxon>
        <taxon>Pseudomonadati</taxon>
        <taxon>Thermodesulfobacteriota</taxon>
        <taxon>Desulfobacteria</taxon>
        <taxon>Desulfobacterales</taxon>
        <taxon>Desulfosarcinaceae</taxon>
        <taxon>Desulfosarcina</taxon>
    </lineage>
</organism>
<evidence type="ECO:0008006" key="4">
    <source>
        <dbReference type="Google" id="ProtNLM"/>
    </source>
</evidence>
<dbReference type="AlphaFoldDB" id="A0A5K7ZKT6"/>
<dbReference type="InterPro" id="IPR028082">
    <property type="entry name" value="Peripla_BP_I"/>
</dbReference>
<dbReference type="Proteomes" id="UP000425960">
    <property type="component" value="Chromosome"/>
</dbReference>
<sequence>MNLSKSMIVCFILMSVFMKSFAFAEGLTFGLVAKSVNDGNFIDAWKGCNEAAKRSGDECVLLGGKGAAQLRLQEVTIREAIQTKRFDALAISVIRSDFVARAVQDATIPIIKAC</sequence>
<dbReference type="KEGG" id="dov:DSCO28_14310"/>
<dbReference type="EMBL" id="AP021876">
    <property type="protein sequence ID" value="BBO80865.1"/>
    <property type="molecule type" value="Genomic_DNA"/>
</dbReference>
<protein>
    <recommendedName>
        <fullName evidence="4">DUF4189 domain-containing protein</fullName>
    </recommendedName>
</protein>
<feature type="signal peptide" evidence="1">
    <location>
        <begin position="1"/>
        <end position="24"/>
    </location>
</feature>
<accession>A0A5K7ZKT6</accession>
<proteinExistence type="predicted"/>
<gene>
    <name evidence="2" type="ORF">DSCO28_14310</name>
</gene>
<evidence type="ECO:0000256" key="1">
    <source>
        <dbReference type="SAM" id="SignalP"/>
    </source>
</evidence>
<feature type="chain" id="PRO_5024311586" description="DUF4189 domain-containing protein" evidence="1">
    <location>
        <begin position="25"/>
        <end position="114"/>
    </location>
</feature>
<evidence type="ECO:0000313" key="2">
    <source>
        <dbReference type="EMBL" id="BBO80865.1"/>
    </source>
</evidence>
<keyword evidence="1" id="KW-0732">Signal</keyword>
<reference evidence="2 3" key="1">
    <citation type="submission" date="2019-11" db="EMBL/GenBank/DDBJ databases">
        <title>Comparative genomics of hydrocarbon-degrading Desulfosarcina strains.</title>
        <authorList>
            <person name="Watanabe M."/>
            <person name="Kojima H."/>
            <person name="Fukui M."/>
        </authorList>
    </citation>
    <scope>NUCLEOTIDE SEQUENCE [LARGE SCALE GENOMIC DNA]</scope>
    <source>
        <strain evidence="2 3">28bB2T</strain>
    </source>
</reference>
<name>A0A5K7ZKT6_9BACT</name>